<evidence type="ECO:0000256" key="1">
    <source>
        <dbReference type="ARBA" id="ARBA00001971"/>
    </source>
</evidence>
<dbReference type="InterPro" id="IPR001128">
    <property type="entry name" value="Cyt_P450"/>
</dbReference>
<feature type="transmembrane region" description="Helical" evidence="11">
    <location>
        <begin position="12"/>
        <end position="36"/>
    </location>
</feature>
<evidence type="ECO:0000256" key="3">
    <source>
        <dbReference type="ARBA" id="ARBA00010617"/>
    </source>
</evidence>
<dbReference type="SUPFAM" id="SSF48264">
    <property type="entry name" value="Cytochrome P450"/>
    <property type="match status" value="1"/>
</dbReference>
<dbReference type="InterPro" id="IPR050121">
    <property type="entry name" value="Cytochrome_P450_monoxygenase"/>
</dbReference>
<keyword evidence="11" id="KW-0812">Transmembrane</keyword>
<sequence>MGYILTSIRYILLGVALLIGVAACYFVRILFILPLFDPMRKLSGPKPRGLLVGDMYLVMNANRTPQTCHKLVKTYGKTMKISGFGSWDPRLYTLDQRALTYILNNSTKYQKPWQSQRIIGNLIGYGMLATEGATHRIQKKVITPAFSSANLNDFLPIFFGKAKELQAKWDDITASSRENKAEIDVYHWMSRGTFDIIGLAGFDYAFNATENEENPVYLAYKEMFAMTLDLERTRGLISMLISVYFPTFYKIFPDKPTKAVTASHKVIYGMCRELVETKREAVLREIESGDKTQYAKDLLSRLLRSNLSTDLPESQRLTDDSLMDNINTMLFAGSDTTALSLAWTLFLLANHPEYQTSLREELATLQDAVVDPYDPSIFSALDELPKLNNVVRESLRFIPPVHSSLRVAMEDDIIPTSEPVQLHDGSFTTDGVHIKKGTYVHIALEGINMARDVWGEDADTFRPERWDNIPEAVKANPSIYGGMMTFSHGPRACMGFRFSLMVMKTFLYFMISSYHFEPIMKITMENNVMVRPYPNGEWQKPSRLPLRVTRVRS</sequence>
<evidence type="ECO:0000256" key="8">
    <source>
        <dbReference type="ARBA" id="ARBA00023033"/>
    </source>
</evidence>
<evidence type="ECO:0000313" key="13">
    <source>
        <dbReference type="Proteomes" id="UP000663843"/>
    </source>
</evidence>
<organism evidence="12 13">
    <name type="scientific">Rhizoctonia solani</name>
    <dbReference type="NCBI Taxonomy" id="456999"/>
    <lineage>
        <taxon>Eukaryota</taxon>
        <taxon>Fungi</taxon>
        <taxon>Dikarya</taxon>
        <taxon>Basidiomycota</taxon>
        <taxon>Agaricomycotina</taxon>
        <taxon>Agaricomycetes</taxon>
        <taxon>Cantharellales</taxon>
        <taxon>Ceratobasidiaceae</taxon>
        <taxon>Rhizoctonia</taxon>
    </lineage>
</organism>
<proteinExistence type="inferred from homology"/>
<protein>
    <recommendedName>
        <fullName evidence="14">Cytochrome P450</fullName>
    </recommendedName>
</protein>
<dbReference type="PANTHER" id="PTHR24305:SF166">
    <property type="entry name" value="CYTOCHROME P450 12A4, MITOCHONDRIAL-RELATED"/>
    <property type="match status" value="1"/>
</dbReference>
<dbReference type="GO" id="GO:0016705">
    <property type="term" value="F:oxidoreductase activity, acting on paired donors, with incorporation or reduction of molecular oxygen"/>
    <property type="evidence" value="ECO:0007669"/>
    <property type="project" value="InterPro"/>
</dbReference>
<gene>
    <name evidence="12" type="ORF">RDB_LOCUS10404</name>
</gene>
<dbReference type="CDD" id="cd11069">
    <property type="entry name" value="CYP_FUM15-like"/>
    <property type="match status" value="1"/>
</dbReference>
<name>A0A8H2ZVZ0_9AGAM</name>
<dbReference type="PROSITE" id="PS00086">
    <property type="entry name" value="CYTOCHROME_P450"/>
    <property type="match status" value="1"/>
</dbReference>
<keyword evidence="4 9" id="KW-0349">Heme</keyword>
<keyword evidence="7 9" id="KW-0408">Iron</keyword>
<dbReference type="GO" id="GO:0005506">
    <property type="term" value="F:iron ion binding"/>
    <property type="evidence" value="ECO:0007669"/>
    <property type="project" value="InterPro"/>
</dbReference>
<dbReference type="Proteomes" id="UP000663843">
    <property type="component" value="Unassembled WGS sequence"/>
</dbReference>
<keyword evidence="6 10" id="KW-0560">Oxidoreductase</keyword>
<dbReference type="GO" id="GO:0020037">
    <property type="term" value="F:heme binding"/>
    <property type="evidence" value="ECO:0007669"/>
    <property type="project" value="InterPro"/>
</dbReference>
<reference evidence="12" key="1">
    <citation type="submission" date="2021-01" db="EMBL/GenBank/DDBJ databases">
        <authorList>
            <person name="Kaushik A."/>
        </authorList>
    </citation>
    <scope>NUCLEOTIDE SEQUENCE</scope>
    <source>
        <strain evidence="12">AG2-2IIIB</strain>
    </source>
</reference>
<feature type="binding site" description="axial binding residue" evidence="9">
    <location>
        <position position="493"/>
    </location>
    <ligand>
        <name>heme</name>
        <dbReference type="ChEBI" id="CHEBI:30413"/>
    </ligand>
    <ligandPart>
        <name>Fe</name>
        <dbReference type="ChEBI" id="CHEBI:18248"/>
    </ligandPart>
</feature>
<dbReference type="Gene3D" id="1.10.630.10">
    <property type="entry name" value="Cytochrome P450"/>
    <property type="match status" value="1"/>
</dbReference>
<dbReference type="AlphaFoldDB" id="A0A8H2ZVZ0"/>
<dbReference type="GO" id="GO:0004497">
    <property type="term" value="F:monooxygenase activity"/>
    <property type="evidence" value="ECO:0007669"/>
    <property type="project" value="UniProtKB-KW"/>
</dbReference>
<evidence type="ECO:0008006" key="14">
    <source>
        <dbReference type="Google" id="ProtNLM"/>
    </source>
</evidence>
<dbReference type="EMBL" id="CAJMWT010000856">
    <property type="protein sequence ID" value="CAE6358247.1"/>
    <property type="molecule type" value="Genomic_DNA"/>
</dbReference>
<comment type="cofactor">
    <cofactor evidence="1 9">
        <name>heme</name>
        <dbReference type="ChEBI" id="CHEBI:30413"/>
    </cofactor>
</comment>
<comment type="caution">
    <text evidence="12">The sequence shown here is derived from an EMBL/GenBank/DDBJ whole genome shotgun (WGS) entry which is preliminary data.</text>
</comment>
<evidence type="ECO:0000256" key="9">
    <source>
        <dbReference type="PIRSR" id="PIRSR602401-1"/>
    </source>
</evidence>
<keyword evidence="11" id="KW-0472">Membrane</keyword>
<comment type="similarity">
    <text evidence="3 10">Belongs to the cytochrome P450 family.</text>
</comment>
<evidence type="ECO:0000256" key="11">
    <source>
        <dbReference type="SAM" id="Phobius"/>
    </source>
</evidence>
<keyword evidence="11" id="KW-1133">Transmembrane helix</keyword>
<evidence type="ECO:0000256" key="4">
    <source>
        <dbReference type="ARBA" id="ARBA00022617"/>
    </source>
</evidence>
<dbReference type="InterPro" id="IPR017972">
    <property type="entry name" value="Cyt_P450_CS"/>
</dbReference>
<dbReference type="PANTHER" id="PTHR24305">
    <property type="entry name" value="CYTOCHROME P450"/>
    <property type="match status" value="1"/>
</dbReference>
<evidence type="ECO:0000256" key="5">
    <source>
        <dbReference type="ARBA" id="ARBA00022723"/>
    </source>
</evidence>
<dbReference type="PRINTS" id="PR00463">
    <property type="entry name" value="EP450I"/>
</dbReference>
<dbReference type="Pfam" id="PF00067">
    <property type="entry name" value="p450"/>
    <property type="match status" value="1"/>
</dbReference>
<accession>A0A8H2ZVZ0</accession>
<keyword evidence="8 10" id="KW-0503">Monooxygenase</keyword>
<dbReference type="InterPro" id="IPR036396">
    <property type="entry name" value="Cyt_P450_sf"/>
</dbReference>
<evidence type="ECO:0000256" key="10">
    <source>
        <dbReference type="RuleBase" id="RU000461"/>
    </source>
</evidence>
<dbReference type="InterPro" id="IPR002401">
    <property type="entry name" value="Cyt_P450_E_grp-I"/>
</dbReference>
<evidence type="ECO:0000256" key="6">
    <source>
        <dbReference type="ARBA" id="ARBA00023002"/>
    </source>
</evidence>
<dbReference type="PRINTS" id="PR00385">
    <property type="entry name" value="P450"/>
</dbReference>
<keyword evidence="5 9" id="KW-0479">Metal-binding</keyword>
<evidence type="ECO:0000313" key="12">
    <source>
        <dbReference type="EMBL" id="CAE6358247.1"/>
    </source>
</evidence>
<evidence type="ECO:0000256" key="2">
    <source>
        <dbReference type="ARBA" id="ARBA00005179"/>
    </source>
</evidence>
<comment type="pathway">
    <text evidence="2">Secondary metabolite biosynthesis.</text>
</comment>
<evidence type="ECO:0000256" key="7">
    <source>
        <dbReference type="ARBA" id="ARBA00023004"/>
    </source>
</evidence>